<reference evidence="1 2" key="1">
    <citation type="submission" date="2014-04" db="EMBL/GenBank/DDBJ databases">
        <authorList>
            <consortium name="DOE Joint Genome Institute"/>
            <person name="Kuo A."/>
            <person name="Kohler A."/>
            <person name="Jargeat P."/>
            <person name="Nagy L.G."/>
            <person name="Floudas D."/>
            <person name="Copeland A."/>
            <person name="Barry K.W."/>
            <person name="Cichocki N."/>
            <person name="Veneault-Fourrey C."/>
            <person name="LaButti K."/>
            <person name="Lindquist E.A."/>
            <person name="Lipzen A."/>
            <person name="Lundell T."/>
            <person name="Morin E."/>
            <person name="Murat C."/>
            <person name="Sun H."/>
            <person name="Tunlid A."/>
            <person name="Henrissat B."/>
            <person name="Grigoriev I.V."/>
            <person name="Hibbett D.S."/>
            <person name="Martin F."/>
            <person name="Nordberg H.P."/>
            <person name="Cantor M.N."/>
            <person name="Hua S.X."/>
        </authorList>
    </citation>
    <scope>NUCLEOTIDE SEQUENCE [LARGE SCALE GENOMIC DNA]</scope>
    <source>
        <strain evidence="1 2">Ve08.2h10</strain>
    </source>
</reference>
<gene>
    <name evidence="1" type="ORF">PAXRUDRAFT_832228</name>
</gene>
<dbReference type="AlphaFoldDB" id="A0A0D0DKZ1"/>
<dbReference type="HOGENOM" id="CLU_2109825_0_0_1"/>
<dbReference type="EMBL" id="KN825630">
    <property type="protein sequence ID" value="KIK82414.1"/>
    <property type="molecule type" value="Genomic_DNA"/>
</dbReference>
<protein>
    <submittedName>
        <fullName evidence="1">Uncharacterized protein</fullName>
    </submittedName>
</protein>
<name>A0A0D0DKZ1_9AGAM</name>
<accession>A0A0D0DKZ1</accession>
<dbReference type="Proteomes" id="UP000054538">
    <property type="component" value="Unassembled WGS sequence"/>
</dbReference>
<dbReference type="InParanoid" id="A0A0D0DKZ1"/>
<evidence type="ECO:0000313" key="2">
    <source>
        <dbReference type="Proteomes" id="UP000054538"/>
    </source>
</evidence>
<reference evidence="2" key="2">
    <citation type="submission" date="2015-01" db="EMBL/GenBank/DDBJ databases">
        <title>Evolutionary Origins and Diversification of the Mycorrhizal Mutualists.</title>
        <authorList>
            <consortium name="DOE Joint Genome Institute"/>
            <consortium name="Mycorrhizal Genomics Consortium"/>
            <person name="Kohler A."/>
            <person name="Kuo A."/>
            <person name="Nagy L.G."/>
            <person name="Floudas D."/>
            <person name="Copeland A."/>
            <person name="Barry K.W."/>
            <person name="Cichocki N."/>
            <person name="Veneault-Fourrey C."/>
            <person name="LaButti K."/>
            <person name="Lindquist E.A."/>
            <person name="Lipzen A."/>
            <person name="Lundell T."/>
            <person name="Morin E."/>
            <person name="Murat C."/>
            <person name="Riley R."/>
            <person name="Ohm R."/>
            <person name="Sun H."/>
            <person name="Tunlid A."/>
            <person name="Henrissat B."/>
            <person name="Grigoriev I.V."/>
            <person name="Hibbett D.S."/>
            <person name="Martin F."/>
        </authorList>
    </citation>
    <scope>NUCLEOTIDE SEQUENCE [LARGE SCALE GENOMIC DNA]</scope>
    <source>
        <strain evidence="2">Ve08.2h10</strain>
    </source>
</reference>
<sequence>MLVALERMSRARHLEYNQGLSAQAQPFAHIGSVYVRLTRSKPEPGVLRGPITAFQSRTRGSSQGHAWKLAVDPSEDVHEFGLFIRHHKSGNMRHAQLRLGPRHLHVVDGDPFHVI</sequence>
<evidence type="ECO:0000313" key="1">
    <source>
        <dbReference type="EMBL" id="KIK82414.1"/>
    </source>
</evidence>
<organism evidence="1 2">
    <name type="scientific">Paxillus rubicundulus Ve08.2h10</name>
    <dbReference type="NCBI Taxonomy" id="930991"/>
    <lineage>
        <taxon>Eukaryota</taxon>
        <taxon>Fungi</taxon>
        <taxon>Dikarya</taxon>
        <taxon>Basidiomycota</taxon>
        <taxon>Agaricomycotina</taxon>
        <taxon>Agaricomycetes</taxon>
        <taxon>Agaricomycetidae</taxon>
        <taxon>Boletales</taxon>
        <taxon>Paxilineae</taxon>
        <taxon>Paxillaceae</taxon>
        <taxon>Paxillus</taxon>
    </lineage>
</organism>
<keyword evidence="2" id="KW-1185">Reference proteome</keyword>
<proteinExistence type="predicted"/>